<dbReference type="PANTHER" id="PTHR30290">
    <property type="entry name" value="PERIPLASMIC BINDING COMPONENT OF ABC TRANSPORTER"/>
    <property type="match status" value="1"/>
</dbReference>
<comment type="similarity">
    <text evidence="2">Belongs to the bacterial solute-binding protein 5 family.</text>
</comment>
<dbReference type="OrthoDB" id="9801912at2"/>
<dbReference type="PROSITE" id="PS51257">
    <property type="entry name" value="PROKAR_LIPOPROTEIN"/>
    <property type="match status" value="1"/>
</dbReference>
<evidence type="ECO:0000259" key="6">
    <source>
        <dbReference type="Pfam" id="PF00496"/>
    </source>
</evidence>
<dbReference type="PANTHER" id="PTHR30290:SF79">
    <property type="entry name" value="DIPEPTIDE-BINDING PROTEIN DPPE"/>
    <property type="match status" value="1"/>
</dbReference>
<dbReference type="Gene3D" id="3.40.190.10">
    <property type="entry name" value="Periplasmic binding protein-like II"/>
    <property type="match status" value="1"/>
</dbReference>
<dbReference type="HOGENOM" id="CLU_017028_0_3_9"/>
<evidence type="ECO:0000256" key="5">
    <source>
        <dbReference type="SAM" id="SignalP"/>
    </source>
</evidence>
<dbReference type="PIRSF" id="PIRSF002741">
    <property type="entry name" value="MppA"/>
    <property type="match status" value="1"/>
</dbReference>
<dbReference type="KEGG" id="clt:CM240_2115"/>
<dbReference type="eggNOG" id="COG4166">
    <property type="taxonomic scope" value="Bacteria"/>
</dbReference>
<feature type="domain" description="Solute-binding protein family 5" evidence="6">
    <location>
        <begin position="86"/>
        <end position="466"/>
    </location>
</feature>
<dbReference type="CDD" id="cd08504">
    <property type="entry name" value="PBP2_OppA"/>
    <property type="match status" value="1"/>
</dbReference>
<dbReference type="InterPro" id="IPR030678">
    <property type="entry name" value="Peptide/Ni-bd"/>
</dbReference>
<dbReference type="GO" id="GO:0030288">
    <property type="term" value="C:outer membrane-bounded periplasmic space"/>
    <property type="evidence" value="ECO:0007669"/>
    <property type="project" value="UniProtKB-ARBA"/>
</dbReference>
<keyword evidence="4 5" id="KW-0732">Signal</keyword>
<dbReference type="Gene3D" id="3.10.105.10">
    <property type="entry name" value="Dipeptide-binding Protein, Domain 3"/>
    <property type="match status" value="1"/>
</dbReference>
<feature type="signal peptide" evidence="5">
    <location>
        <begin position="1"/>
        <end position="22"/>
    </location>
</feature>
<dbReference type="PATRIC" id="fig|1216932.3.peg.2115"/>
<name>W6S4K2_9CLOT</name>
<dbReference type="SUPFAM" id="SSF53850">
    <property type="entry name" value="Periplasmic binding protein-like II"/>
    <property type="match status" value="1"/>
</dbReference>
<dbReference type="FunFam" id="3.10.105.10:FF:000001">
    <property type="entry name" value="Oligopeptide ABC transporter, oligopeptide-binding protein"/>
    <property type="match status" value="1"/>
</dbReference>
<gene>
    <name evidence="7" type="primary">oppA1</name>
    <name evidence="7" type="ORF">CM240_2115</name>
</gene>
<dbReference type="AlphaFoldDB" id="W6S4K2"/>
<dbReference type="InterPro" id="IPR039424">
    <property type="entry name" value="SBP_5"/>
</dbReference>
<dbReference type="InterPro" id="IPR023765">
    <property type="entry name" value="SBP_5_CS"/>
</dbReference>
<dbReference type="FunFam" id="3.90.76.10:FF:000001">
    <property type="entry name" value="Oligopeptide ABC transporter substrate-binding protein"/>
    <property type="match status" value="1"/>
</dbReference>
<evidence type="ECO:0000256" key="1">
    <source>
        <dbReference type="ARBA" id="ARBA00004193"/>
    </source>
</evidence>
<keyword evidence="8" id="KW-1185">Reference proteome</keyword>
<evidence type="ECO:0000256" key="3">
    <source>
        <dbReference type="ARBA" id="ARBA00022448"/>
    </source>
</evidence>
<sequence>MKRKRLKKIISLVIVATLSAMIFVGCGDSKKESGEDEQVLTYNLGADSKTLDPALNSSVDGGIVLSNAFEGLCRTDENDKAIEGGAESWTISDDQLTYTFKLREDAKWSNGDSVTAEDYEYAWKRVLNPETAAEYAYQMYYIKGAEAYNTGSGSVDDVGVKAIDDYTLEVQLESPTTYFLELTAFPCYFPVNKKVVEADPDWATKVDTYVSNGPFELTDWKLKDSLVFEKNQDYYDKDKVKLDKLIMKMVTDETSASASYKSGDFDMIDVVPISEIETGLADGSYTKFPNLGTYYLSINVTGENESDDVNKALQNEKVRKALSLAIDRDSIVKNITKGGEIPAYSFVPEGIPGADGNDFASKEYFKTSGNIDEAKKLLEEAGYKDGEGFPTITLLYNQEGAHGDIMQAIADMWKKNLGINVSLAQQEWKVFQTTRTDKNYNIARDGWLGDYVDPMTFLDLFTSTSSLNNSGFSNSEYDSLISEAKAETDSAKRDEILHKAEDILMDDMSIIPIYYYSQVKGIKSYVKDVRVSALGFVYFDRAYIDGK</sequence>
<evidence type="ECO:0000256" key="2">
    <source>
        <dbReference type="ARBA" id="ARBA00005695"/>
    </source>
</evidence>
<comment type="subcellular location">
    <subcellularLocation>
        <location evidence="1">Cell membrane</location>
        <topology evidence="1">Lipid-anchor</topology>
    </subcellularLocation>
</comment>
<protein>
    <submittedName>
        <fullName evidence="7">Oligopeptide ABC transporter, periplasmic oligopeptide-binding protein</fullName>
    </submittedName>
</protein>
<dbReference type="GO" id="GO:0043190">
    <property type="term" value="C:ATP-binding cassette (ABC) transporter complex"/>
    <property type="evidence" value="ECO:0007669"/>
    <property type="project" value="InterPro"/>
</dbReference>
<evidence type="ECO:0000313" key="8">
    <source>
        <dbReference type="Proteomes" id="UP000019426"/>
    </source>
</evidence>
<reference evidence="7 8" key="1">
    <citation type="submission" date="2013-11" db="EMBL/GenBank/DDBJ databases">
        <title>Complete genome sequence of Clostridum sp. M2/40.</title>
        <authorList>
            <person name="Wibberg D."/>
            <person name="Puehler A."/>
            <person name="Schlueter A."/>
        </authorList>
    </citation>
    <scope>NUCLEOTIDE SEQUENCE [LARGE SCALE GENOMIC DNA]</scope>
    <source>
        <strain evidence="8">M2/40</strain>
    </source>
</reference>
<dbReference type="GO" id="GO:0015833">
    <property type="term" value="P:peptide transport"/>
    <property type="evidence" value="ECO:0007669"/>
    <property type="project" value="TreeGrafter"/>
</dbReference>
<dbReference type="PROSITE" id="PS01040">
    <property type="entry name" value="SBP_BACTERIAL_5"/>
    <property type="match status" value="1"/>
</dbReference>
<feature type="chain" id="PRO_5038813471" evidence="5">
    <location>
        <begin position="23"/>
        <end position="547"/>
    </location>
</feature>
<organism evidence="7 8">
    <name type="scientific">Clostridium bornimense</name>
    <dbReference type="NCBI Taxonomy" id="1216932"/>
    <lineage>
        <taxon>Bacteria</taxon>
        <taxon>Bacillati</taxon>
        <taxon>Bacillota</taxon>
        <taxon>Clostridia</taxon>
        <taxon>Eubacteriales</taxon>
        <taxon>Clostridiaceae</taxon>
        <taxon>Clostridium</taxon>
    </lineage>
</organism>
<keyword evidence="3" id="KW-0813">Transport</keyword>
<dbReference type="Pfam" id="PF00496">
    <property type="entry name" value="SBP_bac_5"/>
    <property type="match status" value="1"/>
</dbReference>
<evidence type="ECO:0000313" key="7">
    <source>
        <dbReference type="EMBL" id="CDM69272.1"/>
    </source>
</evidence>
<proteinExistence type="inferred from homology"/>
<dbReference type="STRING" id="1216932.CM240_2115"/>
<dbReference type="InterPro" id="IPR000914">
    <property type="entry name" value="SBP_5_dom"/>
</dbReference>
<evidence type="ECO:0000256" key="4">
    <source>
        <dbReference type="ARBA" id="ARBA00022729"/>
    </source>
</evidence>
<accession>W6S4K2</accession>
<dbReference type="RefSeq" id="WP_044038998.1">
    <property type="nucleotide sequence ID" value="NZ_HG917868.1"/>
</dbReference>
<dbReference type="GO" id="GO:1904680">
    <property type="term" value="F:peptide transmembrane transporter activity"/>
    <property type="evidence" value="ECO:0007669"/>
    <property type="project" value="TreeGrafter"/>
</dbReference>
<dbReference type="Proteomes" id="UP000019426">
    <property type="component" value="Chromosome M2/40_rep1"/>
</dbReference>
<dbReference type="EMBL" id="HG917868">
    <property type="protein sequence ID" value="CDM69272.1"/>
    <property type="molecule type" value="Genomic_DNA"/>
</dbReference>
<dbReference type="Gene3D" id="3.90.76.10">
    <property type="entry name" value="Dipeptide-binding Protein, Domain 1"/>
    <property type="match status" value="1"/>
</dbReference>